<dbReference type="CDD" id="cd00077">
    <property type="entry name" value="HDc"/>
    <property type="match status" value="1"/>
</dbReference>
<sequence>MRLIALQNLEAHKEHTLAKNILAENGQILLRAGTKLTAKLILRLQIRRIPYVYIDDPLTEGINPIDVVSEETRRKALEKTSTIINNLMKKKRDKIIGRDEFNIKKEVEAIITDVQRHPGSMYNMVNMQSMDDYLFHHSVNVGIISVILGVGLKYSKDKLIELGIGATLHDVGKTLIPIEILNKPGILNELEYDLMKEHSMLGFEILKEQPGIPLISAHVALQHHERWNGSGYPRGLAKLEQHEYARITAIADVYDALTSTRSYRKAYLPHEAVELLFGAGNHHFDYELVKMFRDKIAIYPIGMSVLLNDGRIAVVSEENKISPQRPKVRVIMNNDKTPVTESYEIDLYTDPKVMISEVI</sequence>
<evidence type="ECO:0000259" key="1">
    <source>
        <dbReference type="PROSITE" id="PS51832"/>
    </source>
</evidence>
<comment type="caution">
    <text evidence="2">The sequence shown here is derived from an EMBL/GenBank/DDBJ whole genome shotgun (WGS) entry which is preliminary data.</text>
</comment>
<evidence type="ECO:0000313" key="3">
    <source>
        <dbReference type="Proteomes" id="UP000094296"/>
    </source>
</evidence>
<dbReference type="OrthoDB" id="9759601at2"/>
<dbReference type="AlphaFoldDB" id="A0A1E5G5C9"/>
<dbReference type="Proteomes" id="UP000094296">
    <property type="component" value="Unassembled WGS sequence"/>
</dbReference>
<proteinExistence type="predicted"/>
<dbReference type="SMART" id="SM00471">
    <property type="entry name" value="HDc"/>
    <property type="match status" value="1"/>
</dbReference>
<evidence type="ECO:0000313" key="2">
    <source>
        <dbReference type="EMBL" id="OEF98392.1"/>
    </source>
</evidence>
<dbReference type="Pfam" id="PF13487">
    <property type="entry name" value="HD_5"/>
    <property type="match status" value="1"/>
</dbReference>
<dbReference type="PROSITE" id="PS51832">
    <property type="entry name" value="HD_GYP"/>
    <property type="match status" value="1"/>
</dbReference>
<accession>A0A1E5G5C9</accession>
<dbReference type="SUPFAM" id="SSF109604">
    <property type="entry name" value="HD-domain/PDEase-like"/>
    <property type="match status" value="1"/>
</dbReference>
<dbReference type="InterPro" id="IPR003607">
    <property type="entry name" value="HD/PDEase_dom"/>
</dbReference>
<name>A0A1E5G5C9_9FIRM</name>
<dbReference type="PANTHER" id="PTHR43155:SF2">
    <property type="entry name" value="CYCLIC DI-GMP PHOSPHODIESTERASE PA4108"/>
    <property type="match status" value="1"/>
</dbReference>
<dbReference type="PANTHER" id="PTHR43155">
    <property type="entry name" value="CYCLIC DI-GMP PHOSPHODIESTERASE PA4108-RELATED"/>
    <property type="match status" value="1"/>
</dbReference>
<keyword evidence="3" id="KW-1185">Reference proteome</keyword>
<dbReference type="STRING" id="766136.BHF68_01565"/>
<feature type="domain" description="HD-GYP" evidence="1">
    <location>
        <begin position="112"/>
        <end position="308"/>
    </location>
</feature>
<gene>
    <name evidence="2" type="ORF">BHF68_01565</name>
</gene>
<dbReference type="InterPro" id="IPR037522">
    <property type="entry name" value="HD_GYP_dom"/>
</dbReference>
<dbReference type="EMBL" id="MIJE01000001">
    <property type="protein sequence ID" value="OEF98392.1"/>
    <property type="molecule type" value="Genomic_DNA"/>
</dbReference>
<dbReference type="RefSeq" id="WP_069641884.1">
    <property type="nucleotide sequence ID" value="NZ_MIJE01000001.1"/>
</dbReference>
<protein>
    <recommendedName>
        <fullName evidence="1">HD-GYP domain-containing protein</fullName>
    </recommendedName>
</protein>
<dbReference type="Gene3D" id="1.10.3210.10">
    <property type="entry name" value="Hypothetical protein af1432"/>
    <property type="match status" value="1"/>
</dbReference>
<reference evidence="2 3" key="1">
    <citation type="submission" date="2016-09" db="EMBL/GenBank/DDBJ databases">
        <title>Draft genome sequence for the type strain of Desulfuribacillus alkaliarsenatis AHT28, an obligately anaerobic, sulfidogenic bacterium isolated from Russian soda lake sediments.</title>
        <authorList>
            <person name="Abin C.A."/>
            <person name="Hollibaugh J.T."/>
        </authorList>
    </citation>
    <scope>NUCLEOTIDE SEQUENCE [LARGE SCALE GENOMIC DNA]</scope>
    <source>
        <strain evidence="2 3">AHT28</strain>
    </source>
</reference>
<organism evidence="2 3">
    <name type="scientific">Desulfuribacillus alkaliarsenatis</name>
    <dbReference type="NCBI Taxonomy" id="766136"/>
    <lineage>
        <taxon>Bacteria</taxon>
        <taxon>Bacillati</taxon>
        <taxon>Bacillota</taxon>
        <taxon>Desulfuribacillia</taxon>
        <taxon>Desulfuribacillales</taxon>
        <taxon>Desulfuribacillaceae</taxon>
        <taxon>Desulfuribacillus</taxon>
    </lineage>
</organism>